<dbReference type="InParanoid" id="A0A1Y2BAQ1"/>
<feature type="compositionally biased region" description="Low complexity" evidence="1">
    <location>
        <begin position="154"/>
        <end position="174"/>
    </location>
</feature>
<gene>
    <name evidence="2" type="ORF">BCR39DRAFT_524641</name>
</gene>
<feature type="compositionally biased region" description="Low complexity" evidence="1">
    <location>
        <begin position="222"/>
        <end position="235"/>
    </location>
</feature>
<comment type="caution">
    <text evidence="2">The sequence shown here is derived from an EMBL/GenBank/DDBJ whole genome shotgun (WGS) entry which is preliminary data.</text>
</comment>
<dbReference type="OrthoDB" id="5418203at2759"/>
<name>A0A1Y2BAQ1_9TREE</name>
<dbReference type="Gene3D" id="3.30.70.330">
    <property type="match status" value="1"/>
</dbReference>
<proteinExistence type="predicted"/>
<evidence type="ECO:0000256" key="1">
    <source>
        <dbReference type="SAM" id="MobiDB-lite"/>
    </source>
</evidence>
<feature type="compositionally biased region" description="Basic and acidic residues" evidence="1">
    <location>
        <begin position="267"/>
        <end position="276"/>
    </location>
</feature>
<reference evidence="2 3" key="1">
    <citation type="submission" date="2016-07" db="EMBL/GenBank/DDBJ databases">
        <title>Pervasive Adenine N6-methylation of Active Genes in Fungi.</title>
        <authorList>
            <consortium name="DOE Joint Genome Institute"/>
            <person name="Mondo S.J."/>
            <person name="Dannebaum R.O."/>
            <person name="Kuo R.C."/>
            <person name="Labutti K."/>
            <person name="Haridas S."/>
            <person name="Kuo A."/>
            <person name="Salamov A."/>
            <person name="Ahrendt S.R."/>
            <person name="Lipzen A."/>
            <person name="Sullivan W."/>
            <person name="Andreopoulos W.B."/>
            <person name="Clum A."/>
            <person name="Lindquist E."/>
            <person name="Daum C."/>
            <person name="Ramamoorthy G.K."/>
            <person name="Gryganskyi A."/>
            <person name="Culley D."/>
            <person name="Magnuson J.K."/>
            <person name="James T.Y."/>
            <person name="O'Malley M.A."/>
            <person name="Stajich J.E."/>
            <person name="Spatafora J.W."/>
            <person name="Visel A."/>
            <person name="Grigoriev I.V."/>
        </authorList>
    </citation>
    <scope>NUCLEOTIDE SEQUENCE [LARGE SCALE GENOMIC DNA]</scope>
    <source>
        <strain evidence="2 3">68-887.2</strain>
    </source>
</reference>
<evidence type="ECO:0000313" key="3">
    <source>
        <dbReference type="Proteomes" id="UP000193986"/>
    </source>
</evidence>
<organism evidence="2 3">
    <name type="scientific">Naematelia encephala</name>
    <dbReference type="NCBI Taxonomy" id="71784"/>
    <lineage>
        <taxon>Eukaryota</taxon>
        <taxon>Fungi</taxon>
        <taxon>Dikarya</taxon>
        <taxon>Basidiomycota</taxon>
        <taxon>Agaricomycotina</taxon>
        <taxon>Tremellomycetes</taxon>
        <taxon>Tremellales</taxon>
        <taxon>Naemateliaceae</taxon>
        <taxon>Naematelia</taxon>
    </lineage>
</organism>
<keyword evidence="3" id="KW-1185">Reference proteome</keyword>
<dbReference type="InterPro" id="IPR012677">
    <property type="entry name" value="Nucleotide-bd_a/b_plait_sf"/>
</dbReference>
<dbReference type="AlphaFoldDB" id="A0A1Y2BAQ1"/>
<dbReference type="Proteomes" id="UP000193986">
    <property type="component" value="Unassembled WGS sequence"/>
</dbReference>
<dbReference type="EMBL" id="MCFC01000012">
    <property type="protein sequence ID" value="ORY31928.1"/>
    <property type="molecule type" value="Genomic_DNA"/>
</dbReference>
<sequence>MSISLPNGTFIPAPSSSHAQVSAAVTRILHLSNFSADLKTRDLQLMFKEWEAEKGGFRIKWLDDVNALVVFADATVAKRAYLSLLLHPPSRFLPPAQIKPYDRPDAAQIIQSLAARAMGHRSSMSSALTSGHFANLPASSNDAIPGLPSHHRTGSSSISGLSGFSMPNSKSSISMPPPKSTSSRMGNHQRTGSASSSWTRNSTSGMGALNFSFPTQRLPTHSESSAGPSRSTSSSGTDDTPIVVMEHAPLSRAGGALHPGGIPASELKARRDSMSADKALKEVQRALASVEAQ</sequence>
<feature type="compositionally biased region" description="Low complexity" evidence="1">
    <location>
        <begin position="191"/>
        <end position="204"/>
    </location>
</feature>
<feature type="compositionally biased region" description="Polar residues" evidence="1">
    <location>
        <begin position="212"/>
        <end position="221"/>
    </location>
</feature>
<protein>
    <submittedName>
        <fullName evidence="2">Uncharacterized protein</fullName>
    </submittedName>
</protein>
<feature type="region of interest" description="Disordered" evidence="1">
    <location>
        <begin position="144"/>
        <end position="276"/>
    </location>
</feature>
<accession>A0A1Y2BAQ1</accession>
<evidence type="ECO:0000313" key="2">
    <source>
        <dbReference type="EMBL" id="ORY31928.1"/>
    </source>
</evidence>